<dbReference type="GO" id="GO:0015562">
    <property type="term" value="F:efflux transmembrane transporter activity"/>
    <property type="evidence" value="ECO:0007669"/>
    <property type="project" value="InterPro"/>
</dbReference>
<dbReference type="Proteomes" id="UP000316993">
    <property type="component" value="Unassembled WGS sequence"/>
</dbReference>
<evidence type="ECO:0000256" key="1">
    <source>
        <dbReference type="SAM" id="SignalP"/>
    </source>
</evidence>
<evidence type="ECO:0000313" key="2">
    <source>
        <dbReference type="EMBL" id="TQN03529.1"/>
    </source>
</evidence>
<protein>
    <submittedName>
        <fullName evidence="2">Outer membrane efflux protein</fullName>
    </submittedName>
</protein>
<feature type="chain" id="PRO_5021857546" evidence="1">
    <location>
        <begin position="26"/>
        <end position="476"/>
    </location>
</feature>
<dbReference type="PANTHER" id="PTHR30203">
    <property type="entry name" value="OUTER MEMBRANE CATION EFFLUX PROTEIN"/>
    <property type="match status" value="1"/>
</dbReference>
<dbReference type="RefSeq" id="WP_142083236.1">
    <property type="nucleotide sequence ID" value="NZ_VFPV01000002.1"/>
</dbReference>
<proteinExistence type="predicted"/>
<dbReference type="AlphaFoldDB" id="A0A543L871"/>
<reference evidence="2 3" key="1">
    <citation type="submission" date="2019-06" db="EMBL/GenBank/DDBJ databases">
        <title>Genomic Encyclopedia of Archaeal and Bacterial Type Strains, Phase II (KMG-II): from individual species to whole genera.</title>
        <authorList>
            <person name="Goeker M."/>
        </authorList>
    </citation>
    <scope>NUCLEOTIDE SEQUENCE [LARGE SCALE GENOMIC DNA]</scope>
    <source>
        <strain evidence="2 3">DSM 7270</strain>
    </source>
</reference>
<dbReference type="InterPro" id="IPR010131">
    <property type="entry name" value="MdtP/NodT-like"/>
</dbReference>
<dbReference type="PROSITE" id="PS51257">
    <property type="entry name" value="PROKAR_LIPOPROTEIN"/>
    <property type="match status" value="1"/>
</dbReference>
<evidence type="ECO:0000313" key="3">
    <source>
        <dbReference type="Proteomes" id="UP000316993"/>
    </source>
</evidence>
<keyword evidence="1" id="KW-0732">Signal</keyword>
<dbReference type="PANTHER" id="PTHR30203:SF24">
    <property type="entry name" value="BLR4935 PROTEIN"/>
    <property type="match status" value="1"/>
</dbReference>
<gene>
    <name evidence="2" type="ORF">BDD18_2216</name>
</gene>
<feature type="signal peptide" evidence="1">
    <location>
        <begin position="1"/>
        <end position="25"/>
    </location>
</feature>
<accession>A0A543L871</accession>
<dbReference type="Gene3D" id="1.20.1600.10">
    <property type="entry name" value="Outer membrane efflux proteins (OEP)"/>
    <property type="match status" value="1"/>
</dbReference>
<dbReference type="SUPFAM" id="SSF56954">
    <property type="entry name" value="Outer membrane efflux proteins (OEP)"/>
    <property type="match status" value="1"/>
</dbReference>
<organism evidence="2 3">
    <name type="scientific">Acidovorax temperans</name>
    <dbReference type="NCBI Taxonomy" id="80878"/>
    <lineage>
        <taxon>Bacteria</taxon>
        <taxon>Pseudomonadati</taxon>
        <taxon>Pseudomonadota</taxon>
        <taxon>Betaproteobacteria</taxon>
        <taxon>Burkholderiales</taxon>
        <taxon>Comamonadaceae</taxon>
        <taxon>Acidovorax</taxon>
    </lineage>
</organism>
<name>A0A543L871_9BURK</name>
<dbReference type="EMBL" id="VFPV01000002">
    <property type="protein sequence ID" value="TQN03529.1"/>
    <property type="molecule type" value="Genomic_DNA"/>
</dbReference>
<sequence length="476" mass="51066">MMPLRATHAKLALSALGLAVLTGCASVSLDQNINRVNDEAGSFTGGKLALARTLDERDQRAQAAQALLAQPVGQKEAVQLALVNSPSLQALLAQGWAESADAAQGGRIANPIFSFERMVAGDELGLGRALAFGLLDVLTLPARYNVATRRIEQSQLRLSSDVVDQVTQVRQAWVRAVAAQQALKYAKQVYESAEAGAELAKRMQGVGNFNRITRAREQAFYADAATRLSTAGHQATASREELVRLLGLDEAQAQALRLPERLPDLPKEPLQPQAVATQASRARLDIRLAQASLDSAAKAQGLNLVTSFTDIELTGRRNTTFDNAEGTRSTARGWEIAVRLPIFDWGGIQRDAMNARTLAAANQLEATVRAAGSSLRESYSAYRTAYDVARHHRDEVVPLRKVISEENQLRYNGMLISVFELLADARDQVSAVSAAIDAQQQFWLADAAMQASVIGRPTSTSLSVASSAPGGGDAGQ</sequence>
<comment type="caution">
    <text evidence="2">The sequence shown here is derived from an EMBL/GenBank/DDBJ whole genome shotgun (WGS) entry which is preliminary data.</text>
</comment>